<dbReference type="EMBL" id="LM643790">
    <property type="protein sequence ID" value="CDW17342.1"/>
    <property type="molecule type" value="Genomic_DNA"/>
</dbReference>
<feature type="non-terminal residue" evidence="2">
    <location>
        <position position="1"/>
    </location>
</feature>
<organism evidence="2">
    <name type="scientific">uncultured methanogenic archaeon</name>
    <dbReference type="NCBI Taxonomy" id="198240"/>
    <lineage>
        <taxon>Archaea</taxon>
        <taxon>Methanobacteriati</taxon>
        <taxon>Methanobacteriota</taxon>
        <taxon>environmental samples</taxon>
    </lineage>
</organism>
<protein>
    <submittedName>
        <fullName evidence="2">Methyl coenzyme M reductase alpha subunit</fullName>
    </submittedName>
</protein>
<feature type="compositionally biased region" description="Basic residues" evidence="1">
    <location>
        <begin position="44"/>
        <end position="59"/>
    </location>
</feature>
<dbReference type="AlphaFoldDB" id="A0A077YW97"/>
<gene>
    <name evidence="2" type="primary">mcrA</name>
</gene>
<reference evidence="2" key="1">
    <citation type="submission" date="2014-06" db="EMBL/GenBank/DDBJ databases">
        <title>microbial ecology of the ammonia inhibition.</title>
        <authorList>
            <person name="Lv Z."/>
            <person name="Nikolausz M."/>
            <person name="Kleinsteuber S."/>
            <person name="Harms H."/>
        </authorList>
    </citation>
    <scope>NUCLEOTIDE SEQUENCE</scope>
</reference>
<name>A0A077YW97_9EURY</name>
<proteinExistence type="predicted"/>
<sequence length="153" mass="18197">RDRGLHRQHPRSVHLLRYGLHQGQVQGRLEEPKPRGPGQTDLRRRQRHGNRGHPQRHGAVRAVPDPDGRPLRWIPACRRYRRCVRSDLFYRNRQLQRRSERMVPPRLLPAQRMDGRVSAFFRLTNFQEPVWIPQTRFSIPGRRGVRTGELAWS</sequence>
<feature type="non-terminal residue" evidence="2">
    <location>
        <position position="153"/>
    </location>
</feature>
<feature type="region of interest" description="Disordered" evidence="1">
    <location>
        <begin position="22"/>
        <end position="69"/>
    </location>
</feature>
<evidence type="ECO:0000313" key="2">
    <source>
        <dbReference type="EMBL" id="CDW17342.1"/>
    </source>
</evidence>
<accession>A0A077YW97</accession>
<evidence type="ECO:0000256" key="1">
    <source>
        <dbReference type="SAM" id="MobiDB-lite"/>
    </source>
</evidence>